<keyword evidence="1" id="KW-0472">Membrane</keyword>
<sequence length="327" mass="36057">MKNDKIIPGTVLVLIGATILLHNYDVIHFHLGNFFHLWPIFFVVGGINLIFANNRSGWATALKLAVIFIGFGLIIFGNFGRRSEFFPTYTWYDDGDDSSSHGHITKVSGNSEFNTPYVANAKVATLNISGGGTVYTLNDTTSELFTASTKEFRGRYEFSHTNTDSAYTLNFKMRGNRNFKFDFNDDDDKGKDKDSIHTNSAVFKLNANPEWNINVKTGATELDFDLSKFKVRSVNLAGGAAEFNLKMGQPLVATNIIVETGMSDVTISVPATAACQIKSSTGLSSTNFDGFNKMADGTYETPGFSNAKNKMFIKMSGGMADFKVKRY</sequence>
<feature type="transmembrane region" description="Helical" evidence="1">
    <location>
        <begin position="57"/>
        <end position="76"/>
    </location>
</feature>
<protein>
    <submittedName>
        <fullName evidence="3">LiaI-LiaF-like domain-containing protein</fullName>
    </submittedName>
</protein>
<keyword evidence="4" id="KW-1185">Reference proteome</keyword>
<gene>
    <name evidence="3" type="ORF">ACFS5N_13865</name>
</gene>
<feature type="transmembrane region" description="Helical" evidence="1">
    <location>
        <begin position="6"/>
        <end position="24"/>
    </location>
</feature>
<comment type="caution">
    <text evidence="3">The sequence shown here is derived from an EMBL/GenBank/DDBJ whole genome shotgun (WGS) entry which is preliminary data.</text>
</comment>
<evidence type="ECO:0000256" key="1">
    <source>
        <dbReference type="SAM" id="Phobius"/>
    </source>
</evidence>
<keyword evidence="1" id="KW-1133">Transmembrane helix</keyword>
<evidence type="ECO:0000313" key="4">
    <source>
        <dbReference type="Proteomes" id="UP001597557"/>
    </source>
</evidence>
<feature type="domain" description="LiaI-LiaF-like transmembrane region" evidence="2">
    <location>
        <begin position="6"/>
        <end position="50"/>
    </location>
</feature>
<name>A0ABW5YE07_9SPHI</name>
<keyword evidence="1" id="KW-0812">Transmembrane</keyword>
<dbReference type="InterPro" id="IPR043726">
    <property type="entry name" value="LiaI-LiaF-like_TM1"/>
</dbReference>
<feature type="transmembrane region" description="Helical" evidence="1">
    <location>
        <begin position="31"/>
        <end position="51"/>
    </location>
</feature>
<dbReference type="RefSeq" id="WP_377186602.1">
    <property type="nucleotide sequence ID" value="NZ_JBHUPD010000003.1"/>
</dbReference>
<reference evidence="4" key="1">
    <citation type="journal article" date="2019" name="Int. J. Syst. Evol. Microbiol.">
        <title>The Global Catalogue of Microorganisms (GCM) 10K type strain sequencing project: providing services to taxonomists for standard genome sequencing and annotation.</title>
        <authorList>
            <consortium name="The Broad Institute Genomics Platform"/>
            <consortium name="The Broad Institute Genome Sequencing Center for Infectious Disease"/>
            <person name="Wu L."/>
            <person name="Ma J."/>
        </authorList>
    </citation>
    <scope>NUCLEOTIDE SEQUENCE [LARGE SCALE GENOMIC DNA]</scope>
    <source>
        <strain evidence="4">KCTC 22437</strain>
    </source>
</reference>
<dbReference type="EMBL" id="JBHUPD010000003">
    <property type="protein sequence ID" value="MFD2873567.1"/>
    <property type="molecule type" value="Genomic_DNA"/>
</dbReference>
<accession>A0ABW5YE07</accession>
<organism evidence="3 4">
    <name type="scientific">Mucilaginibacter ximonensis</name>
    <dbReference type="NCBI Taxonomy" id="538021"/>
    <lineage>
        <taxon>Bacteria</taxon>
        <taxon>Pseudomonadati</taxon>
        <taxon>Bacteroidota</taxon>
        <taxon>Sphingobacteriia</taxon>
        <taxon>Sphingobacteriales</taxon>
        <taxon>Sphingobacteriaceae</taxon>
        <taxon>Mucilaginibacter</taxon>
    </lineage>
</organism>
<dbReference type="Pfam" id="PF18917">
    <property type="entry name" value="LiaI-LiaF-like_TM1"/>
    <property type="match status" value="1"/>
</dbReference>
<proteinExistence type="predicted"/>
<evidence type="ECO:0000313" key="3">
    <source>
        <dbReference type="EMBL" id="MFD2873567.1"/>
    </source>
</evidence>
<dbReference type="Proteomes" id="UP001597557">
    <property type="component" value="Unassembled WGS sequence"/>
</dbReference>
<evidence type="ECO:0000259" key="2">
    <source>
        <dbReference type="Pfam" id="PF18917"/>
    </source>
</evidence>